<dbReference type="GO" id="GO:0006270">
    <property type="term" value="P:DNA replication initiation"/>
    <property type="evidence" value="ECO:0007669"/>
    <property type="project" value="TreeGrafter"/>
</dbReference>
<keyword evidence="4 8" id="KW-0235">DNA replication</keyword>
<evidence type="ECO:0000259" key="9">
    <source>
        <dbReference type="SMART" id="SM00382"/>
    </source>
</evidence>
<evidence type="ECO:0000256" key="5">
    <source>
        <dbReference type="ARBA" id="ARBA00023125"/>
    </source>
</evidence>
<evidence type="ECO:0000256" key="1">
    <source>
        <dbReference type="ARBA" id="ARBA00004123"/>
    </source>
</evidence>
<comment type="subunit">
    <text evidence="7">Component of ORC, a complex composed of at least 6 subunits: ORC1, ORC2, ORC3, ORC4, ORC5 and ORC6. ORC is regulated in a cell-cycle dependent manner. It is sequentially assembled at the exit from anaphase of mitosis and disassembled as cells enter S phase. Interacts with DBF4. Interacts with POLQ.</text>
</comment>
<dbReference type="CDD" id="cd00009">
    <property type="entry name" value="AAA"/>
    <property type="match status" value="1"/>
</dbReference>
<dbReference type="OrthoDB" id="343623at2759"/>
<evidence type="ECO:0000256" key="4">
    <source>
        <dbReference type="ARBA" id="ARBA00022705"/>
    </source>
</evidence>
<dbReference type="EMBL" id="OV725082">
    <property type="protein sequence ID" value="CAH1406291.1"/>
    <property type="molecule type" value="Genomic_DNA"/>
</dbReference>
<evidence type="ECO:0000256" key="2">
    <source>
        <dbReference type="ARBA" id="ARBA00005334"/>
    </source>
</evidence>
<name>A0A9P0HQC7_NEZVI</name>
<dbReference type="GO" id="GO:0005664">
    <property type="term" value="C:nuclear origin of replication recognition complex"/>
    <property type="evidence" value="ECO:0007669"/>
    <property type="project" value="TreeGrafter"/>
</dbReference>
<comment type="similarity">
    <text evidence="2 8">Belongs to the ORC4 family.</text>
</comment>
<dbReference type="PANTHER" id="PTHR12087">
    <property type="entry name" value="ORIGIN RECOGNITION COMPLEX SUBUNIT 4"/>
    <property type="match status" value="1"/>
</dbReference>
<dbReference type="Gene3D" id="3.40.50.300">
    <property type="entry name" value="P-loop containing nucleotide triphosphate hydrolases"/>
    <property type="match status" value="1"/>
</dbReference>
<dbReference type="Pfam" id="PF14629">
    <property type="entry name" value="ORC4_C"/>
    <property type="match status" value="1"/>
</dbReference>
<evidence type="ECO:0000313" key="11">
    <source>
        <dbReference type="Proteomes" id="UP001152798"/>
    </source>
</evidence>
<dbReference type="GO" id="GO:0005524">
    <property type="term" value="F:ATP binding"/>
    <property type="evidence" value="ECO:0007669"/>
    <property type="project" value="InterPro"/>
</dbReference>
<comment type="subcellular location">
    <subcellularLocation>
        <location evidence="1 8">Nucleus</location>
    </subcellularLocation>
</comment>
<dbReference type="InterPro" id="IPR032705">
    <property type="entry name" value="ORC4_C"/>
</dbReference>
<comment type="function">
    <text evidence="8">Component of the origin recognition complex (ORC) that binds origins of replication.</text>
</comment>
<dbReference type="Proteomes" id="UP001152798">
    <property type="component" value="Chromosome 6"/>
</dbReference>
<evidence type="ECO:0000256" key="6">
    <source>
        <dbReference type="ARBA" id="ARBA00023242"/>
    </source>
</evidence>
<protein>
    <recommendedName>
        <fullName evidence="3 8">Origin recognition complex subunit 4</fullName>
    </recommendedName>
</protein>
<proteinExistence type="inferred from homology"/>
<sequence>MKMLDENLEFDVKAVRKFLKEKLVSSPPNKHYEAFVELLSLLKRTVSSGESDSALIVGPRGCGKSSLLDSVLKELSNSEGNEYLLVKLNGLVQTDDNLALRAIIQQLHVKELEGDQITGSFSDNLMFVLQSLKTCDRQNTVPIIFILDEFQLFCNHKNQTLLYNLFDISKSAQAPMCVIGVTTRYDITELLEKRVSSRFSHRQILLMPNYDLNERMSLISYYFLLKKKSPALRKVSQEFIKKWDENTETLLNSSKVMGYFRKQLDMEPSLKALKNVLFSLLSGISLSNPFLSISNFDEVFQKYSIDGKVEYLKDLSALELCLVVSMAHHVEIYEGEPFNFEMIIKRYLKFAQQNSSVQITHRPILIKALERIKELELIIPVSNSNRNQKKEYVLYNLIVTKSQVRAAVSTYNGLPTEISHWALGNVV</sequence>
<evidence type="ECO:0000313" key="10">
    <source>
        <dbReference type="EMBL" id="CAH1406291.1"/>
    </source>
</evidence>
<feature type="domain" description="AAA+ ATPase" evidence="9">
    <location>
        <begin position="50"/>
        <end position="205"/>
    </location>
</feature>
<evidence type="ECO:0000256" key="3">
    <source>
        <dbReference type="ARBA" id="ARBA00019083"/>
    </source>
</evidence>
<dbReference type="SUPFAM" id="SSF52540">
    <property type="entry name" value="P-loop containing nucleoside triphosphate hydrolases"/>
    <property type="match status" value="1"/>
</dbReference>
<dbReference type="InterPro" id="IPR027417">
    <property type="entry name" value="P-loop_NTPase"/>
</dbReference>
<dbReference type="GO" id="GO:0016887">
    <property type="term" value="F:ATP hydrolysis activity"/>
    <property type="evidence" value="ECO:0007669"/>
    <property type="project" value="InterPro"/>
</dbReference>
<evidence type="ECO:0000256" key="7">
    <source>
        <dbReference type="ARBA" id="ARBA00046777"/>
    </source>
</evidence>
<keyword evidence="11" id="KW-1185">Reference proteome</keyword>
<keyword evidence="6 8" id="KW-0539">Nucleus</keyword>
<evidence type="ECO:0000256" key="8">
    <source>
        <dbReference type="PIRNR" id="PIRNR007858"/>
    </source>
</evidence>
<organism evidence="10 11">
    <name type="scientific">Nezara viridula</name>
    <name type="common">Southern green stink bug</name>
    <name type="synonym">Cimex viridulus</name>
    <dbReference type="NCBI Taxonomy" id="85310"/>
    <lineage>
        <taxon>Eukaryota</taxon>
        <taxon>Metazoa</taxon>
        <taxon>Ecdysozoa</taxon>
        <taxon>Arthropoda</taxon>
        <taxon>Hexapoda</taxon>
        <taxon>Insecta</taxon>
        <taxon>Pterygota</taxon>
        <taxon>Neoptera</taxon>
        <taxon>Paraneoptera</taxon>
        <taxon>Hemiptera</taxon>
        <taxon>Heteroptera</taxon>
        <taxon>Panheteroptera</taxon>
        <taxon>Pentatomomorpha</taxon>
        <taxon>Pentatomoidea</taxon>
        <taxon>Pentatomidae</taxon>
        <taxon>Pentatominae</taxon>
        <taxon>Nezara</taxon>
    </lineage>
</organism>
<dbReference type="InterPro" id="IPR016527">
    <property type="entry name" value="ORC4"/>
</dbReference>
<gene>
    <name evidence="10" type="ORF">NEZAVI_LOCUS14267</name>
</gene>
<dbReference type="PANTHER" id="PTHR12087:SF0">
    <property type="entry name" value="ORIGIN RECOGNITION COMPLEX SUBUNIT 4"/>
    <property type="match status" value="1"/>
</dbReference>
<dbReference type="GO" id="GO:0003688">
    <property type="term" value="F:DNA replication origin binding"/>
    <property type="evidence" value="ECO:0007669"/>
    <property type="project" value="TreeGrafter"/>
</dbReference>
<dbReference type="PIRSF" id="PIRSF007858">
    <property type="entry name" value="ORC4"/>
    <property type="match status" value="1"/>
</dbReference>
<reference evidence="10" key="1">
    <citation type="submission" date="2022-01" db="EMBL/GenBank/DDBJ databases">
        <authorList>
            <person name="King R."/>
        </authorList>
    </citation>
    <scope>NUCLEOTIDE SEQUENCE</scope>
</reference>
<keyword evidence="5 8" id="KW-0238">DNA-binding</keyword>
<accession>A0A9P0HQC7</accession>
<dbReference type="Pfam" id="PF00004">
    <property type="entry name" value="AAA"/>
    <property type="match status" value="1"/>
</dbReference>
<dbReference type="SMART" id="SM00382">
    <property type="entry name" value="AAA"/>
    <property type="match status" value="1"/>
</dbReference>
<dbReference type="InterPro" id="IPR003959">
    <property type="entry name" value="ATPase_AAA_core"/>
</dbReference>
<dbReference type="AlphaFoldDB" id="A0A9P0HQC7"/>
<dbReference type="InterPro" id="IPR003593">
    <property type="entry name" value="AAA+_ATPase"/>
</dbReference>